<dbReference type="RefSeq" id="WP_226936616.1">
    <property type="nucleotide sequence ID" value="NZ_JACDXX010000013.1"/>
</dbReference>
<feature type="transmembrane region" description="Helical" evidence="1">
    <location>
        <begin position="98"/>
        <end position="118"/>
    </location>
</feature>
<dbReference type="Proteomes" id="UP001198571">
    <property type="component" value="Unassembled WGS sequence"/>
</dbReference>
<organism evidence="2 3">
    <name type="scientific">Pseudogemmobacter faecipullorum</name>
    <dbReference type="NCBI Taxonomy" id="2755041"/>
    <lineage>
        <taxon>Bacteria</taxon>
        <taxon>Pseudomonadati</taxon>
        <taxon>Pseudomonadota</taxon>
        <taxon>Alphaproteobacteria</taxon>
        <taxon>Rhodobacterales</taxon>
        <taxon>Paracoccaceae</taxon>
        <taxon>Pseudogemmobacter</taxon>
    </lineage>
</organism>
<keyword evidence="3" id="KW-1185">Reference proteome</keyword>
<feature type="transmembrane region" description="Helical" evidence="1">
    <location>
        <begin position="70"/>
        <end position="86"/>
    </location>
</feature>
<name>A0ABS8CP33_9RHOB</name>
<keyword evidence="1" id="KW-0472">Membrane</keyword>
<dbReference type="EMBL" id="JACDXX010000013">
    <property type="protein sequence ID" value="MCB5411157.1"/>
    <property type="molecule type" value="Genomic_DNA"/>
</dbReference>
<accession>A0ABS8CP33</accession>
<evidence type="ECO:0008006" key="4">
    <source>
        <dbReference type="Google" id="ProtNLM"/>
    </source>
</evidence>
<comment type="caution">
    <text evidence="2">The sequence shown here is derived from an EMBL/GenBank/DDBJ whole genome shotgun (WGS) entry which is preliminary data.</text>
</comment>
<keyword evidence="1" id="KW-0812">Transmembrane</keyword>
<evidence type="ECO:0000256" key="1">
    <source>
        <dbReference type="SAM" id="Phobius"/>
    </source>
</evidence>
<evidence type="ECO:0000313" key="3">
    <source>
        <dbReference type="Proteomes" id="UP001198571"/>
    </source>
</evidence>
<sequence>MRVAKGFLVTGAFWLVIGFLIGIIMGAMGDHSLMPLHAHMNLIGFTLMTGFGLGYALLPDLHPGLARAHYWLHQAGTLVMMIGLYLKYAMDHPLAKPLLVPGSFLILAGAILWLINLLRLKISAPG</sequence>
<dbReference type="Gene3D" id="1.20.210.10">
    <property type="entry name" value="Cytochrome c oxidase-like, subunit I domain"/>
    <property type="match status" value="1"/>
</dbReference>
<keyword evidence="1" id="KW-1133">Transmembrane helix</keyword>
<dbReference type="InterPro" id="IPR036927">
    <property type="entry name" value="Cyt_c_oxase-like_su1_sf"/>
</dbReference>
<proteinExistence type="predicted"/>
<protein>
    <recommendedName>
        <fullName evidence="4">Cytochrome-c oxidase</fullName>
    </recommendedName>
</protein>
<reference evidence="2 3" key="1">
    <citation type="submission" date="2020-07" db="EMBL/GenBank/DDBJ databases">
        <title>Pseudogemmobacter sp. nov., isolated from poultry manure in Taiwan.</title>
        <authorList>
            <person name="Lin S.-Y."/>
            <person name="Tang Y.-S."/>
            <person name="Young C.-C."/>
        </authorList>
    </citation>
    <scope>NUCLEOTIDE SEQUENCE [LARGE SCALE GENOMIC DNA]</scope>
    <source>
        <strain evidence="2 3">CC-YST710</strain>
    </source>
</reference>
<dbReference type="SUPFAM" id="SSF81442">
    <property type="entry name" value="Cytochrome c oxidase subunit I-like"/>
    <property type="match status" value="1"/>
</dbReference>
<gene>
    <name evidence="2" type="ORF">H0485_14280</name>
</gene>
<feature type="transmembrane region" description="Helical" evidence="1">
    <location>
        <begin position="7"/>
        <end position="28"/>
    </location>
</feature>
<evidence type="ECO:0000313" key="2">
    <source>
        <dbReference type="EMBL" id="MCB5411157.1"/>
    </source>
</evidence>
<feature type="transmembrane region" description="Helical" evidence="1">
    <location>
        <begin position="40"/>
        <end position="58"/>
    </location>
</feature>